<accession>A0A919TCV9</accession>
<gene>
    <name evidence="1" type="ORF">Ato02nite_047700</name>
</gene>
<dbReference type="Proteomes" id="UP000677082">
    <property type="component" value="Unassembled WGS sequence"/>
</dbReference>
<dbReference type="AlphaFoldDB" id="A0A919TCV9"/>
<evidence type="ECO:0000313" key="2">
    <source>
        <dbReference type="Proteomes" id="UP000677082"/>
    </source>
</evidence>
<evidence type="ECO:0000313" key="1">
    <source>
        <dbReference type="EMBL" id="GIM92977.1"/>
    </source>
</evidence>
<keyword evidence="2" id="KW-1185">Reference proteome</keyword>
<dbReference type="InterPro" id="IPR044925">
    <property type="entry name" value="His-Me_finger_sf"/>
</dbReference>
<dbReference type="EMBL" id="BOQN01000062">
    <property type="protein sequence ID" value="GIM92977.1"/>
    <property type="molecule type" value="Genomic_DNA"/>
</dbReference>
<protein>
    <recommendedName>
        <fullName evidence="3">Endonuclease VII</fullName>
    </recommendedName>
</protein>
<evidence type="ECO:0008006" key="3">
    <source>
        <dbReference type="Google" id="ProtNLM"/>
    </source>
</evidence>
<reference evidence="1 2" key="1">
    <citation type="submission" date="2021-03" db="EMBL/GenBank/DDBJ databases">
        <title>Whole genome shotgun sequence of Actinoplanes toevensis NBRC 105298.</title>
        <authorList>
            <person name="Komaki H."/>
            <person name="Tamura T."/>
        </authorList>
    </citation>
    <scope>NUCLEOTIDE SEQUENCE [LARGE SCALE GENOMIC DNA]</scope>
    <source>
        <strain evidence="1 2">NBRC 105298</strain>
    </source>
</reference>
<dbReference type="Gene3D" id="3.40.1800.10">
    <property type="entry name" value="His-Me finger endonucleases"/>
    <property type="match status" value="1"/>
</dbReference>
<organism evidence="1 2">
    <name type="scientific">Paractinoplanes toevensis</name>
    <dbReference type="NCBI Taxonomy" id="571911"/>
    <lineage>
        <taxon>Bacteria</taxon>
        <taxon>Bacillati</taxon>
        <taxon>Actinomycetota</taxon>
        <taxon>Actinomycetes</taxon>
        <taxon>Micromonosporales</taxon>
        <taxon>Micromonosporaceae</taxon>
        <taxon>Paractinoplanes</taxon>
    </lineage>
</organism>
<comment type="caution">
    <text evidence="1">The sequence shown here is derived from an EMBL/GenBank/DDBJ whole genome shotgun (WGS) entry which is preliminary data.</text>
</comment>
<dbReference type="SUPFAM" id="SSF54060">
    <property type="entry name" value="His-Me finger endonucleases"/>
    <property type="match status" value="1"/>
</dbReference>
<sequence length="203" mass="22633">MVSDLDAAQESSGKYVRWYATDPNRPKCILDFCESGRLHGDFCGAHYAQKRRGEVLRPVRGSKAYHQAKLNDKDEKQCTRCGYWLPLTDFYVRKDGSKVVLGRSHCNRCNILRRMGMTAKDYDERLTQQGGGCAICSKVENGSKGRIWLAVDHDHGCCSGSGSCGSCVRGLVCDGCNVMLGRAMDRADILRKGAEYLEAYESR</sequence>
<dbReference type="InterPro" id="IPR004211">
    <property type="entry name" value="Endonuclease_7"/>
</dbReference>
<proteinExistence type="predicted"/>
<name>A0A919TCV9_9ACTN</name>
<dbReference type="Pfam" id="PF02945">
    <property type="entry name" value="Endonuclease_7"/>
    <property type="match status" value="1"/>
</dbReference>
<dbReference type="InterPro" id="IPR038563">
    <property type="entry name" value="Endonuclease_7_sf"/>
</dbReference>